<dbReference type="InterPro" id="IPR029063">
    <property type="entry name" value="SAM-dependent_MTases_sf"/>
</dbReference>
<dbReference type="InterPro" id="IPR000673">
    <property type="entry name" value="Sig_transdc_resp-reg_Me-estase"/>
</dbReference>
<evidence type="ECO:0000256" key="2">
    <source>
        <dbReference type="SAM" id="Coils"/>
    </source>
</evidence>
<feature type="region of interest" description="Disordered" evidence="3">
    <location>
        <begin position="185"/>
        <end position="204"/>
    </location>
</feature>
<dbReference type="PROSITE" id="PS50123">
    <property type="entry name" value="CHER"/>
    <property type="match status" value="1"/>
</dbReference>
<keyword evidence="1" id="KW-0145">Chemotaxis</keyword>
<dbReference type="PANTHER" id="PTHR24422:SF27">
    <property type="entry name" value="PROTEIN-GLUTAMATE O-METHYLTRANSFERASE"/>
    <property type="match status" value="1"/>
</dbReference>
<proteinExistence type="predicted"/>
<dbReference type="PROSITE" id="PS50122">
    <property type="entry name" value="CHEB"/>
    <property type="match status" value="1"/>
</dbReference>
<accession>A0ABM9NKH8</accession>
<dbReference type="InterPro" id="IPR050903">
    <property type="entry name" value="Bact_Chemotaxis_MeTrfase"/>
</dbReference>
<dbReference type="SUPFAM" id="SSF53335">
    <property type="entry name" value="S-adenosyl-L-methionine-dependent methyltransferases"/>
    <property type="match status" value="1"/>
</dbReference>
<dbReference type="Gene3D" id="3.40.50.180">
    <property type="entry name" value="Methylesterase CheB, C-terminal domain"/>
    <property type="match status" value="1"/>
</dbReference>
<dbReference type="EMBL" id="OZ026884">
    <property type="protein sequence ID" value="CAL1241135.1"/>
    <property type="molecule type" value="Genomic_DNA"/>
</dbReference>
<evidence type="ECO:0000259" key="5">
    <source>
        <dbReference type="PROSITE" id="PS50123"/>
    </source>
</evidence>
<feature type="coiled-coil region" evidence="2">
    <location>
        <begin position="661"/>
        <end position="727"/>
    </location>
</feature>
<dbReference type="InterPro" id="IPR000780">
    <property type="entry name" value="CheR_MeTrfase"/>
</dbReference>
<feature type="active site" evidence="1">
    <location>
        <position position="8"/>
    </location>
</feature>
<dbReference type="PRINTS" id="PR00996">
    <property type="entry name" value="CHERMTFRASE"/>
</dbReference>
<feature type="active site" evidence="1">
    <location>
        <position position="127"/>
    </location>
</feature>
<dbReference type="SUPFAM" id="SSF52738">
    <property type="entry name" value="Methylesterase CheB, C-terminal domain"/>
    <property type="match status" value="1"/>
</dbReference>
<dbReference type="CDD" id="cd16434">
    <property type="entry name" value="CheB-CheR_fusion"/>
    <property type="match status" value="1"/>
</dbReference>
<dbReference type="CDD" id="cd00130">
    <property type="entry name" value="PAS"/>
    <property type="match status" value="1"/>
</dbReference>
<dbReference type="Pfam" id="PF03705">
    <property type="entry name" value="CheR_N"/>
    <property type="match status" value="1"/>
</dbReference>
<evidence type="ECO:0000256" key="3">
    <source>
        <dbReference type="SAM" id="MobiDB-lite"/>
    </source>
</evidence>
<dbReference type="InterPro" id="IPR035909">
    <property type="entry name" value="CheB_C"/>
</dbReference>
<evidence type="ECO:0000256" key="1">
    <source>
        <dbReference type="PROSITE-ProRule" id="PRU00050"/>
    </source>
</evidence>
<dbReference type="InterPro" id="IPR000014">
    <property type="entry name" value="PAS"/>
</dbReference>
<evidence type="ECO:0000313" key="6">
    <source>
        <dbReference type="EMBL" id="CAL1241135.1"/>
    </source>
</evidence>
<dbReference type="Gene3D" id="3.30.450.20">
    <property type="entry name" value="PAS domain"/>
    <property type="match status" value="1"/>
</dbReference>
<dbReference type="Gene3D" id="3.40.50.150">
    <property type="entry name" value="Vaccinia Virus protein VP39"/>
    <property type="match status" value="1"/>
</dbReference>
<dbReference type="SUPFAM" id="SSF55785">
    <property type="entry name" value="PYP-like sensor domain (PAS domain)"/>
    <property type="match status" value="1"/>
</dbReference>
<dbReference type="InterPro" id="IPR022642">
    <property type="entry name" value="CheR_C"/>
</dbReference>
<dbReference type="RefSeq" id="WP_348757662.1">
    <property type="nucleotide sequence ID" value="NZ_OZ026884.1"/>
</dbReference>
<evidence type="ECO:0000259" key="4">
    <source>
        <dbReference type="PROSITE" id="PS50122"/>
    </source>
</evidence>
<organism evidence="6 7">
    <name type="scientific">Candidatus Methylocalor cossyra</name>
    <dbReference type="NCBI Taxonomy" id="3108543"/>
    <lineage>
        <taxon>Bacteria</taxon>
        <taxon>Pseudomonadati</taxon>
        <taxon>Pseudomonadota</taxon>
        <taxon>Gammaproteobacteria</taxon>
        <taxon>Methylococcales</taxon>
        <taxon>Methylococcaceae</taxon>
        <taxon>Candidatus Methylocalor</taxon>
    </lineage>
</organism>
<keyword evidence="1" id="KW-0378">Hydrolase</keyword>
<feature type="domain" description="CheR-type methyltransferase" evidence="5">
    <location>
        <begin position="207"/>
        <end position="472"/>
    </location>
</feature>
<dbReference type="Pfam" id="PF01339">
    <property type="entry name" value="CheB_methylest"/>
    <property type="match status" value="1"/>
</dbReference>
<protein>
    <submittedName>
        <fullName evidence="6">Uncharacterized 104.1 kDa protein in hypE 3'region</fullName>
    </submittedName>
</protein>
<keyword evidence="7" id="KW-1185">Reference proteome</keyword>
<evidence type="ECO:0000313" key="7">
    <source>
        <dbReference type="Proteomes" id="UP001497493"/>
    </source>
</evidence>
<dbReference type="InterPro" id="IPR022641">
    <property type="entry name" value="CheR_N"/>
</dbReference>
<reference evidence="6 7" key="1">
    <citation type="submission" date="2024-04" db="EMBL/GenBank/DDBJ databases">
        <authorList>
            <person name="Cremers G."/>
        </authorList>
    </citation>
    <scope>NUCLEOTIDE SEQUENCE [LARGE SCALE GENOMIC DNA]</scope>
    <source>
        <strain evidence="6">MeCH1-AG</strain>
    </source>
</reference>
<dbReference type="InterPro" id="IPR035965">
    <property type="entry name" value="PAS-like_dom_sf"/>
</dbReference>
<keyword evidence="2" id="KW-0175">Coiled coil</keyword>
<dbReference type="SMART" id="SM00138">
    <property type="entry name" value="MeTrc"/>
    <property type="match status" value="1"/>
</dbReference>
<dbReference type="PANTHER" id="PTHR24422">
    <property type="entry name" value="CHEMOTAXIS PROTEIN METHYLTRANSFERASE"/>
    <property type="match status" value="1"/>
</dbReference>
<sequence length="959" mass="104895">MIVGVGASAGGLAAFQELLEGLPAPTGMALVFVQHFKSATGNPLRALLGRHTPLAVVEARDGMPLAEDHLYLAPPGTLVTVRNAVLTVETAWEPAALRRTIDTFLCSLADDQGPRAVGVLLSGNAGDGLRGLEAIKARGGIALVQAERTARFAALPRRAILAGLADRILPPREIARELVKLRARRKASPRPPAGREPATGAEPWEQQEALRRILDRVRSVSRVDFSAYKPSTLRRRIQRRMALYRVERLADYARRLEEDPAEAEALGRDLVINVTRFFRDPEVFETLRTEIFPRILAGKSPDAPLRIWVPGCSTGEEVYSLAIAALETLEQHGAQIPLQLFGTDISDVAIGQARAGIYPEPIAGELSPDRLRRFFVKHGTGYRVAKAIRELCVFARHNVFNDPPFFNLDLISCRNVLIYFGPDLQRKVLPLFHFALNERGFLVLGNSESIGAFAELFVLTHKRHKIYQKKSAPPRLTLDRPPRADDGELLGQAARAEGVPSGFDPLREADRVLLDRYSPPGVVVNSDLTILQFRGRTDHFLQPAPGGASFHLLRMAREGLMIPLHVAIHEAGESGCPVRKKDVLFQGYDETCRVTLEVVPIAGPASLERFFLVLFQEFHPAGASPAGWEAPGELVRPPAGPAERDEIARLREELAATREYLRSVIESQEALTEELRSANEELQSTNEELETAKEELQSSNEELTTFNEELQARNEELARANDDLTNLLRGTDLAVVILDQELRLRRFTPSAEQLFGLAASDLGRPIDELGARLALPGLLPLVQSALTGPGTQEVGVRAGNGRWYKLKAYPYRTLDDKIEGAVLALWTLEGPQPALPQGPPEAPPAEAGRESPVLLVSGGEFRVRTANGGFYRLAGLAPEAVEGRPLFALADGRWDLPPLRAALEGLVSGKSACQNLIFEHDVAGVGRCRVKLDGRLGNGTEGEPVVLITLEALDVAPVR</sequence>
<feature type="domain" description="CheB-type methylesterase" evidence="4">
    <location>
        <begin position="1"/>
        <end position="179"/>
    </location>
</feature>
<dbReference type="Pfam" id="PF01739">
    <property type="entry name" value="CheR"/>
    <property type="match status" value="1"/>
</dbReference>
<dbReference type="SUPFAM" id="SSF47757">
    <property type="entry name" value="Chemotaxis receptor methyltransferase CheR, N-terminal domain"/>
    <property type="match status" value="1"/>
</dbReference>
<dbReference type="Pfam" id="PF13596">
    <property type="entry name" value="PAS_10"/>
    <property type="match status" value="1"/>
</dbReference>
<gene>
    <name evidence="6" type="ORF">MECH1_V1_2359</name>
</gene>
<name>A0ABM9NKH8_9GAMM</name>
<feature type="active site" evidence="1">
    <location>
        <position position="35"/>
    </location>
</feature>
<dbReference type="Proteomes" id="UP001497493">
    <property type="component" value="Chromosome"/>
</dbReference>